<keyword evidence="6" id="KW-0945">Host-virus interaction</keyword>
<organism evidence="24 27">
    <name type="scientific">Leopards Hill virus</name>
    <dbReference type="NCBI Taxonomy" id="1381104"/>
    <lineage>
        <taxon>Viruses</taxon>
        <taxon>Riboviria</taxon>
        <taxon>Orthornavirae</taxon>
        <taxon>Negarnaviricota</taxon>
        <taxon>Polyploviricotina</taxon>
        <taxon>Bunyaviricetes</taxon>
        <taxon>Hareavirales</taxon>
        <taxon>Nairoviridae</taxon>
        <taxon>Orthonairovirus</taxon>
        <taxon>Orthonairovirus lusakaense</taxon>
    </lineage>
</organism>
<evidence type="ECO:0000256" key="18">
    <source>
        <dbReference type="SAM" id="Coils"/>
    </source>
</evidence>
<evidence type="ECO:0000256" key="3">
    <source>
        <dbReference type="ARBA" id="ARBA00004482"/>
    </source>
</evidence>
<feature type="transmembrane region" description="Helical" evidence="20">
    <location>
        <begin position="1347"/>
        <end position="1367"/>
    </location>
</feature>
<sequence length="1420" mass="159376">METYHGSRYTATSCLFFVIMLVVAITADNNVTETTTAEVVSNTTGSTEGDTTSKGMDTTQIPQINQTSATTRSNNITTKTSRSESGVDPSATQPLLVSSQASGTIGQQRGLSPTPDPGARIRVKGGKRRAERLTARLDVNGNRVVLKREISGNLQLAKEQLEEAVLNMEIDSLDLEQLEEESPYRSMQRTRLMLPKLESFAYNEEQEEDVMVTGKLSRFTRFERINIDKLESITVFQNLTNRSVLTLCTYFGHYYNKTLKGTTVSIHHKCDIETQCKGLTEHVSIDRITNYDNIKIINIMELPVIIIAYFTRHFGFTYKNLVIHEQIENCLFFYPQNPVACMENNWGGRSHPVVHLVIERKYLKADSSITLCGLKKGNPTSLKGTWFAEKTKVTIDLGEPQTAGRRKLLAIERRRRLPGREDIRCHSGSHLVKIDKYAPTNEFQSFPNAKIGFCNDSIITHLPLGQEFGCYRVGSVKTHVQCKPYHHAFDGEKTCNVSSDGDCREGELCAAVKLNGQGIITARTHLGEVQVKHCLEECQFSFTRVNDLEVSFTCPDGQQRRLHSNAVDTNCPFQNKLGVYALYVCRATHRPLVLYTTFIWFVVGTIVLATSLQMISVTVKLYCYLVVLAKRKLDTGKGVCTDCGESVLSTEEWQRHQACKKGKCPYCGVKGSGNDVQKHVINCLQRETVLEHDLNVLTIRRTPRYALRLGCFLNALQGRPIRLIWLVVLLLLFVFLIKPVRSLETNDQTEGLWEEGIEEVEKCGKGCWYNQDVCTCDKEEPLHTSRHILSVPAKDDTEKATSKDRQGKKVMRSLDVEAPWGTLHIPETFSPAGSVKHISLSWESSRVVGKRVILSGKSTAILKLNPKTSTSWEMTSPDANEKKILTLSILDYTQIYSSRFEYLTGDRKVTTWSEGSCTGPCPKDCGCNDPSCHTKQWLNTRNWRCNPTWCWGIGTGCSCCSAKVVDLYKNWLVSIWQIEHLRTPVVACLEFDHENRVCDVVEAGIEIQLGPVTVAFSDPFGEQKILPQRIAVYHKRDVDHEHVDLLHNHGIGGAEQYCKLQSCTHGTAGDYQIINPDALVFDDITSMNYFKKLDVYNKLWMSWEGVNLGYYCNPGDWTTCTAENIVVRNSEAFSNRNNLERNYSVSHFFHSSRVYGSGKSLVMDLKGRPIQSGGNINVYVTVNNLELNSKKVVITGLKVNLRACTGCFGCNLGAECQISLSLTEPDEFHLHLKSVTPGVTVPDTSFLVTSSEEKMFNIRVFSILKDVNFCIEVLESKHCPECDKKDLQSCLQLTFEDPKPVLLEHRSVLFSKSNQTCGDSTISCWSSSAGILFKGIGNFLSTHFGSIFRGILLSVLPILLIVGLIFFSPQIISLMRLCKRGRSVVGFRKRFYKPLTDGADMGLSAEEKAFLTGIFGKKKE</sequence>
<keyword evidence="4" id="KW-1168">Fusion of virus membrane with host membrane</keyword>
<evidence type="ECO:0000256" key="4">
    <source>
        <dbReference type="ARBA" id="ARBA00022506"/>
    </source>
</evidence>
<feature type="domain" description="Hantavirus glycoprotein Gc N-terminal" evidence="21">
    <location>
        <begin position="836"/>
        <end position="1158"/>
    </location>
</feature>
<evidence type="ECO:0000256" key="7">
    <source>
        <dbReference type="ARBA" id="ARBA00022595"/>
    </source>
</evidence>
<keyword evidence="16" id="KW-1160">Virus entry into host cell</keyword>
<evidence type="ECO:0000256" key="20">
    <source>
        <dbReference type="SAM" id="Phobius"/>
    </source>
</evidence>
<dbReference type="EMBL" id="AB842095">
    <property type="protein sequence ID" value="BAP90972.1"/>
    <property type="molecule type" value="Viral_cRNA"/>
</dbReference>
<dbReference type="InterPro" id="IPR048791">
    <property type="entry name" value="Gc_C_bunya"/>
</dbReference>
<dbReference type="Proteomes" id="UP000201910">
    <property type="component" value="Genome"/>
</dbReference>
<dbReference type="GO" id="GO:0044167">
    <property type="term" value="C:host cell endoplasmic reticulum membrane"/>
    <property type="evidence" value="ECO:0007669"/>
    <property type="project" value="UniProtKB-SubCell"/>
</dbReference>
<keyword evidence="9" id="KW-1040">Host Golgi apparatus</keyword>
<dbReference type="GO" id="GO:0055036">
    <property type="term" value="C:virion membrane"/>
    <property type="evidence" value="ECO:0007669"/>
    <property type="project" value="UniProtKB-SubCell"/>
</dbReference>
<evidence type="ECO:0000256" key="10">
    <source>
        <dbReference type="ARBA" id="ARBA00022844"/>
    </source>
</evidence>
<evidence type="ECO:0000256" key="16">
    <source>
        <dbReference type="ARBA" id="ARBA00023296"/>
    </source>
</evidence>
<evidence type="ECO:0000256" key="5">
    <source>
        <dbReference type="ARBA" id="ARBA00022510"/>
    </source>
</evidence>
<dbReference type="GO" id="GO:0039654">
    <property type="term" value="P:fusion of virus membrane with host endosome membrane"/>
    <property type="evidence" value="ECO:0007669"/>
    <property type="project" value="UniProtKB-KW"/>
</dbReference>
<evidence type="ECO:0000256" key="13">
    <source>
        <dbReference type="ARBA" id="ARBA00023157"/>
    </source>
</evidence>
<keyword evidence="8" id="KW-1161">Viral attachment to host cell</keyword>
<feature type="transmembrane region" description="Helical" evidence="20">
    <location>
        <begin position="723"/>
        <end position="740"/>
    </location>
</feature>
<dbReference type="Pfam" id="PF20726">
    <property type="entry name" value="Nairovirus_Gn"/>
    <property type="match status" value="1"/>
</dbReference>
<dbReference type="Proteomes" id="UP000150496">
    <property type="component" value="Genome"/>
</dbReference>
<keyword evidence="18" id="KW-0175">Coiled coil</keyword>
<dbReference type="Pfam" id="PF01561">
    <property type="entry name" value="Hanta_Gc_N"/>
    <property type="match status" value="1"/>
</dbReference>
<keyword evidence="15" id="KW-1038">Host endoplasmic reticulum</keyword>
<dbReference type="Pfam" id="PF20682">
    <property type="entry name" value="Hanta_Gc_C"/>
    <property type="match status" value="1"/>
</dbReference>
<evidence type="ECO:0000256" key="1">
    <source>
        <dbReference type="ARBA" id="ARBA00004244"/>
    </source>
</evidence>
<evidence type="ECO:0000256" key="2">
    <source>
        <dbReference type="ARBA" id="ARBA00004381"/>
    </source>
</evidence>
<keyword evidence="13" id="KW-1015">Disulfide bond</keyword>
<keyword evidence="11" id="KW-1043">Host membrane</keyword>
<keyword evidence="27" id="KW-1185">Reference proteome</keyword>
<evidence type="ECO:0000313" key="25">
    <source>
        <dbReference type="EMBL" id="BAP90972.1"/>
    </source>
</evidence>
<protein>
    <recommendedName>
        <fullName evidence="17">M polyprotein</fullName>
    </recommendedName>
</protein>
<gene>
    <name evidence="24" type="primary">GP</name>
</gene>
<evidence type="ECO:0000313" key="24">
    <source>
        <dbReference type="EMBL" id="BAP90966.1"/>
    </source>
</evidence>
<feature type="compositionally biased region" description="Polar residues" evidence="19">
    <location>
        <begin position="45"/>
        <end position="111"/>
    </location>
</feature>
<dbReference type="RefSeq" id="YP_009111285.1">
    <property type="nucleotide sequence ID" value="NC_025832.1"/>
</dbReference>
<evidence type="ECO:0000313" key="27">
    <source>
        <dbReference type="Proteomes" id="UP000201910"/>
    </source>
</evidence>
<evidence type="ECO:0000313" key="26">
    <source>
        <dbReference type="Proteomes" id="UP000150496"/>
    </source>
</evidence>
<feature type="domain" description="Structural glycoprotein Gn nairovirus" evidence="23">
    <location>
        <begin position="424"/>
        <end position="742"/>
    </location>
</feature>
<evidence type="ECO:0000256" key="9">
    <source>
        <dbReference type="ARBA" id="ARBA00022812"/>
    </source>
</evidence>
<keyword evidence="14" id="KW-0325">Glycoprotein</keyword>
<evidence type="ECO:0000259" key="23">
    <source>
        <dbReference type="Pfam" id="PF20726"/>
    </source>
</evidence>
<feature type="coiled-coil region" evidence="18">
    <location>
        <begin position="147"/>
        <end position="181"/>
    </location>
</feature>
<name>A0A0B6VMT2_9VIRU</name>
<dbReference type="GO" id="GO:0019062">
    <property type="term" value="P:virion attachment to host cell"/>
    <property type="evidence" value="ECO:0007669"/>
    <property type="project" value="UniProtKB-KW"/>
</dbReference>
<evidence type="ECO:0000256" key="6">
    <source>
        <dbReference type="ARBA" id="ARBA00022581"/>
    </source>
</evidence>
<dbReference type="GeneID" id="22475067"/>
<evidence type="ECO:0000256" key="12">
    <source>
        <dbReference type="ARBA" id="ARBA00023136"/>
    </source>
</evidence>
<feature type="transmembrane region" description="Helical" evidence="20">
    <location>
        <begin position="592"/>
        <end position="612"/>
    </location>
</feature>
<keyword evidence="5" id="KW-1170">Fusion of virus membrane with host endosomal membrane</keyword>
<keyword evidence="10" id="KW-0946">Virion</keyword>
<evidence type="ECO:0000259" key="22">
    <source>
        <dbReference type="Pfam" id="PF20682"/>
    </source>
</evidence>
<evidence type="ECO:0000259" key="21">
    <source>
        <dbReference type="Pfam" id="PF01561"/>
    </source>
</evidence>
<dbReference type="KEGG" id="vg:22475067"/>
<comment type="subcellular location">
    <subcellularLocation>
        <location evidence="1">Host Golgi apparatus membrane</location>
        <topology evidence="1">Single-pass type I membrane protein</topology>
    </subcellularLocation>
    <subcellularLocation>
        <location evidence="3">Host endoplasmic reticulum membrane</location>
        <topology evidence="3">Single-pass type I membrane protein</topology>
    </subcellularLocation>
    <subcellularLocation>
        <location evidence="2">Virion membrane</location>
        <topology evidence="2">Single-pass membrane protein</topology>
    </subcellularLocation>
</comment>
<evidence type="ECO:0000256" key="15">
    <source>
        <dbReference type="ARBA" id="ARBA00023184"/>
    </source>
</evidence>
<dbReference type="GO" id="GO:0046718">
    <property type="term" value="P:symbiont entry into host cell"/>
    <property type="evidence" value="ECO:0007669"/>
    <property type="project" value="UniProtKB-KW"/>
</dbReference>
<accession>A0A0B6VMT2</accession>
<keyword evidence="7" id="KW-1162">Viral penetration into host cytoplasm</keyword>
<evidence type="ECO:0000256" key="11">
    <source>
        <dbReference type="ARBA" id="ARBA00022870"/>
    </source>
</evidence>
<keyword evidence="20" id="KW-1133">Transmembrane helix</keyword>
<dbReference type="GO" id="GO:0044178">
    <property type="term" value="C:host cell Golgi membrane"/>
    <property type="evidence" value="ECO:0007669"/>
    <property type="project" value="UniProtKB-SubCell"/>
</dbReference>
<proteinExistence type="predicted"/>
<evidence type="ECO:0000256" key="14">
    <source>
        <dbReference type="ARBA" id="ARBA00023180"/>
    </source>
</evidence>
<keyword evidence="20" id="KW-0812">Transmembrane</keyword>
<feature type="region of interest" description="Disordered" evidence="19">
    <location>
        <begin position="36"/>
        <end position="127"/>
    </location>
</feature>
<evidence type="ECO:0000256" key="8">
    <source>
        <dbReference type="ARBA" id="ARBA00022804"/>
    </source>
</evidence>
<evidence type="ECO:0000256" key="17">
    <source>
        <dbReference type="ARBA" id="ARBA00031199"/>
    </source>
</evidence>
<dbReference type="EMBL" id="AB842089">
    <property type="protein sequence ID" value="BAP90966.1"/>
    <property type="molecule type" value="Viral_cRNA"/>
</dbReference>
<dbReference type="InterPro" id="IPR048801">
    <property type="entry name" value="Gn_nairovirus"/>
</dbReference>
<reference evidence="26 27" key="1">
    <citation type="journal article" date="2014" name="Nat. Commun.">
        <title>A nairovirus isolated from African bats causes haemorrhagic gastroenteritis and severe hepatic disease in mice.</title>
        <authorList>
            <person name="Ishii A."/>
            <person name="Ueno K."/>
            <person name="Orba Y."/>
            <person name="Sasaki M."/>
            <person name="Moonga L."/>
            <person name="Hang'ombe B.M."/>
            <person name="Mweene A.S."/>
            <person name="Umemura T."/>
            <person name="Ito K."/>
            <person name="Hall W.W."/>
            <person name="Sawa H."/>
        </authorList>
    </citation>
    <scope>NUCLEOTIDE SEQUENCE [LARGE SCALE GENOMIC DNA]</scope>
    <source>
        <strain evidence="24 27">11SB17</strain>
        <strain evidence="25">11SB19</strain>
    </source>
</reference>
<evidence type="ECO:0000256" key="19">
    <source>
        <dbReference type="SAM" id="MobiDB-lite"/>
    </source>
</evidence>
<keyword evidence="12 20" id="KW-0472">Membrane</keyword>
<dbReference type="InterPro" id="IPR002532">
    <property type="entry name" value="Hanta_Gc_N"/>
</dbReference>
<feature type="domain" description="Glycoprotein Gc C-terminal bunyavirales" evidence="22">
    <location>
        <begin position="1163"/>
        <end position="1382"/>
    </location>
</feature>
<feature type="transmembrane region" description="Helical" evidence="20">
    <location>
        <begin position="9"/>
        <end position="27"/>
    </location>
</feature>